<name>A0A1W1XHH4_9BACT</name>
<gene>
    <name evidence="1" type="ORF">SAMN02746041_01600</name>
</gene>
<reference evidence="1 2" key="1">
    <citation type="submission" date="2017-04" db="EMBL/GenBank/DDBJ databases">
        <authorList>
            <person name="Afonso C.L."/>
            <person name="Miller P.J."/>
            <person name="Scott M.A."/>
            <person name="Spackman E."/>
            <person name="Goraichik I."/>
            <person name="Dimitrov K.M."/>
            <person name="Suarez D.L."/>
            <person name="Swayne D.E."/>
        </authorList>
    </citation>
    <scope>NUCLEOTIDE SEQUENCE [LARGE SCALE GENOMIC DNA]</scope>
    <source>
        <strain evidence="1 2">DSM 13146</strain>
    </source>
</reference>
<evidence type="ECO:0000313" key="1">
    <source>
        <dbReference type="EMBL" id="SMC22948.1"/>
    </source>
</evidence>
<dbReference type="STRING" id="1121390.SAMN02746041_01600"/>
<accession>A0A1W1XHH4</accession>
<protein>
    <submittedName>
        <fullName evidence="1">Uncharacterized protein</fullName>
    </submittedName>
</protein>
<dbReference type="AlphaFoldDB" id="A0A1W1XHH4"/>
<proteinExistence type="predicted"/>
<sequence length="105" mass="12391">MRARKWLTIVVVSVGFWMLPAMARADWVRYGRGVVVVHGRAPVVIQCDDCRVHGPWPRWRSHVRWHQHRKWMKRHHHWRHGGGDGFFLGASIHSPGLTVIFRSRD</sequence>
<organism evidence="1 2">
    <name type="scientific">Desulfacinum hydrothermale DSM 13146</name>
    <dbReference type="NCBI Taxonomy" id="1121390"/>
    <lineage>
        <taxon>Bacteria</taxon>
        <taxon>Pseudomonadati</taxon>
        <taxon>Thermodesulfobacteriota</taxon>
        <taxon>Syntrophobacteria</taxon>
        <taxon>Syntrophobacterales</taxon>
        <taxon>Syntrophobacteraceae</taxon>
        <taxon>Desulfacinum</taxon>
    </lineage>
</organism>
<dbReference type="Proteomes" id="UP000192783">
    <property type="component" value="Unassembled WGS sequence"/>
</dbReference>
<dbReference type="EMBL" id="FWXF01000007">
    <property type="protein sequence ID" value="SMC22948.1"/>
    <property type="molecule type" value="Genomic_DNA"/>
</dbReference>
<keyword evidence="2" id="KW-1185">Reference proteome</keyword>
<evidence type="ECO:0000313" key="2">
    <source>
        <dbReference type="Proteomes" id="UP000192783"/>
    </source>
</evidence>